<accession>A0AA37P1K6</accession>
<reference evidence="1 2" key="1">
    <citation type="submission" date="2022-03" db="EMBL/GenBank/DDBJ databases">
        <title>Genome data of Colletotrichum spp.</title>
        <authorList>
            <person name="Utami Y.D."/>
            <person name="Hiruma K."/>
        </authorList>
    </citation>
    <scope>NUCLEOTIDE SEQUENCE [LARGE SCALE GENOMIC DNA]</scope>
    <source>
        <strain evidence="1 2">MAFF 239500</strain>
    </source>
</reference>
<keyword evidence="2" id="KW-1185">Reference proteome</keyword>
<name>A0AA37P1K6_9PEZI</name>
<gene>
    <name evidence="1" type="ORF">ColSpa_05174</name>
</gene>
<proteinExistence type="predicted"/>
<dbReference type="RefSeq" id="XP_049127343.1">
    <property type="nucleotide sequence ID" value="XM_049271386.1"/>
</dbReference>
<protein>
    <submittedName>
        <fullName evidence="1">Uncharacterized protein</fullName>
    </submittedName>
</protein>
<comment type="caution">
    <text evidence="1">The sequence shown here is derived from an EMBL/GenBank/DDBJ whole genome shotgun (WGS) entry which is preliminary data.</text>
</comment>
<evidence type="ECO:0000313" key="2">
    <source>
        <dbReference type="Proteomes" id="UP001055115"/>
    </source>
</evidence>
<organism evidence="1 2">
    <name type="scientific">Colletotrichum spaethianum</name>
    <dbReference type="NCBI Taxonomy" id="700344"/>
    <lineage>
        <taxon>Eukaryota</taxon>
        <taxon>Fungi</taxon>
        <taxon>Dikarya</taxon>
        <taxon>Ascomycota</taxon>
        <taxon>Pezizomycotina</taxon>
        <taxon>Sordariomycetes</taxon>
        <taxon>Hypocreomycetidae</taxon>
        <taxon>Glomerellales</taxon>
        <taxon>Glomerellaceae</taxon>
        <taxon>Colletotrichum</taxon>
        <taxon>Colletotrichum spaethianum species complex</taxon>
    </lineage>
</organism>
<dbReference type="EMBL" id="BQXU01000011">
    <property type="protein sequence ID" value="GKT44993.1"/>
    <property type="molecule type" value="Genomic_DNA"/>
</dbReference>
<dbReference type="GeneID" id="73325976"/>
<sequence length="103" mass="11258">MRRYGIASPEAKGDEKSATVLIGEAKQLTWRLVARERSHMRPTRLAVGMVIYEIRVLASRNEEAGQSSESRSGVSTRASHPFAKAAVVLAGTAREAISTFELE</sequence>
<dbReference type="Proteomes" id="UP001055115">
    <property type="component" value="Unassembled WGS sequence"/>
</dbReference>
<evidence type="ECO:0000313" key="1">
    <source>
        <dbReference type="EMBL" id="GKT44993.1"/>
    </source>
</evidence>
<dbReference type="AlphaFoldDB" id="A0AA37P1K6"/>